<dbReference type="EMBL" id="JACMSC010000215">
    <property type="protein sequence ID" value="KAG6465998.1"/>
    <property type="molecule type" value="Genomic_DNA"/>
</dbReference>
<evidence type="ECO:0000313" key="1">
    <source>
        <dbReference type="EMBL" id="KAG6465998.1"/>
    </source>
</evidence>
<dbReference type="Pfam" id="PF14299">
    <property type="entry name" value="PP2"/>
    <property type="match status" value="2"/>
</dbReference>
<sequence length="444" mass="49975">MFVGRLCEMKWESEASRLVEPGIEVLPEGCIAHAISLTSPRDACCSTAVSTAFRSAVASDTVWNSFLPSDLESILARADRPVDFSSKKELFFRLCDKPILLDGGKMIFSLDRSSGAKCFMLSARELVITFSEVAELLSVCWLEIRGHFKCKMLSSKTTYAAYLIFKLSDRAYGLGHPLQEASVELGTELSTSVVCLQPSDMYAHMHARRSRVWFRRGLHWRRRVLTVNESQEADEEAKEAAGRVPQLRNDGWMEIELGEFYNCGEEDKEVDVSLLEVKGGHWKIGLIIEGIEIRPKKILKGATERICSILWKNMILVGIVKIDPAEPCFLLENLPLSGLIRNATGDGFRNLIPEVAEVLRVCWLEICGHFQGKMLSSKTTYAAYLIFKLSDRAYELGHPLQASVELGTKSSISIVCLQPSKRRHAWRNKDWFLCHPLTRALIDV</sequence>
<dbReference type="PANTHER" id="PTHR32278:SF111">
    <property type="entry name" value="F-BOX PROTEIN PP2-B12-RELATED"/>
    <property type="match status" value="1"/>
</dbReference>
<dbReference type="AlphaFoldDB" id="A0A8J5C3G2"/>
<dbReference type="PANTHER" id="PTHR32278">
    <property type="entry name" value="F-BOX DOMAIN-CONTAINING PROTEIN"/>
    <property type="match status" value="1"/>
</dbReference>
<comment type="caution">
    <text evidence="1">The sequence shown here is derived from an EMBL/GenBank/DDBJ whole genome shotgun (WGS) entry which is preliminary data.</text>
</comment>
<reference evidence="1 2" key="1">
    <citation type="submission" date="2020-08" db="EMBL/GenBank/DDBJ databases">
        <title>Plant Genome Project.</title>
        <authorList>
            <person name="Zhang R.-G."/>
        </authorList>
    </citation>
    <scope>NUCLEOTIDE SEQUENCE [LARGE SCALE GENOMIC DNA]</scope>
    <source>
        <tissue evidence="1">Rhizome</tissue>
    </source>
</reference>
<dbReference type="CDD" id="cd22162">
    <property type="entry name" value="F-box_AtSKIP3-like"/>
    <property type="match status" value="1"/>
</dbReference>
<accession>A0A8J5C3G2</accession>
<organism evidence="1 2">
    <name type="scientific">Zingiber officinale</name>
    <name type="common">Ginger</name>
    <name type="synonym">Amomum zingiber</name>
    <dbReference type="NCBI Taxonomy" id="94328"/>
    <lineage>
        <taxon>Eukaryota</taxon>
        <taxon>Viridiplantae</taxon>
        <taxon>Streptophyta</taxon>
        <taxon>Embryophyta</taxon>
        <taxon>Tracheophyta</taxon>
        <taxon>Spermatophyta</taxon>
        <taxon>Magnoliopsida</taxon>
        <taxon>Liliopsida</taxon>
        <taxon>Zingiberales</taxon>
        <taxon>Zingiberaceae</taxon>
        <taxon>Zingiber</taxon>
    </lineage>
</organism>
<keyword evidence="2" id="KW-1185">Reference proteome</keyword>
<name>A0A8J5C3G2_ZINOF</name>
<dbReference type="Proteomes" id="UP000734854">
    <property type="component" value="Unassembled WGS sequence"/>
</dbReference>
<dbReference type="InterPro" id="IPR025886">
    <property type="entry name" value="PP2-like"/>
</dbReference>
<proteinExistence type="predicted"/>
<protein>
    <submittedName>
        <fullName evidence="1">Uncharacterized protein</fullName>
    </submittedName>
</protein>
<dbReference type="InterPro" id="IPR036047">
    <property type="entry name" value="F-box-like_dom_sf"/>
</dbReference>
<evidence type="ECO:0000313" key="2">
    <source>
        <dbReference type="Proteomes" id="UP000734854"/>
    </source>
</evidence>
<gene>
    <name evidence="1" type="ORF">ZIOFF_076223</name>
</gene>
<dbReference type="SUPFAM" id="SSF81383">
    <property type="entry name" value="F-box domain"/>
    <property type="match status" value="1"/>
</dbReference>